<dbReference type="CDD" id="cd02440">
    <property type="entry name" value="AdoMet_MTases"/>
    <property type="match status" value="1"/>
</dbReference>
<dbReference type="SUPFAM" id="SSF51735">
    <property type="entry name" value="NAD(P)-binding Rossmann-fold domains"/>
    <property type="match status" value="1"/>
</dbReference>
<dbReference type="Gene3D" id="3.40.50.720">
    <property type="entry name" value="NAD(P)-binding Rossmann-like Domain"/>
    <property type="match status" value="1"/>
</dbReference>
<evidence type="ECO:0000313" key="7">
    <source>
        <dbReference type="Proteomes" id="UP001140513"/>
    </source>
</evidence>
<keyword evidence="3" id="KW-0808">Transferase</keyword>
<comment type="caution">
    <text evidence="6">The sequence shown here is derived from an EMBL/GenBank/DDBJ whole genome shotgun (WGS) entry which is preliminary data.</text>
</comment>
<accession>A0A9W8XND6</accession>
<evidence type="ECO:0000259" key="5">
    <source>
        <dbReference type="Pfam" id="PF08242"/>
    </source>
</evidence>
<dbReference type="PANTHER" id="PTHR45681">
    <property type="entry name" value="POLYKETIDE SYNTHASE 44-RELATED"/>
    <property type="match status" value="1"/>
</dbReference>
<feature type="domain" description="Thioester reductase (TE)" evidence="4">
    <location>
        <begin position="306"/>
        <end position="498"/>
    </location>
</feature>
<evidence type="ECO:0008006" key="8">
    <source>
        <dbReference type="Google" id="ProtNLM"/>
    </source>
</evidence>
<dbReference type="InterPro" id="IPR050444">
    <property type="entry name" value="Polyketide_Synthase"/>
</dbReference>
<name>A0A9W8XND6_9PLEO</name>
<dbReference type="Proteomes" id="UP001140513">
    <property type="component" value="Unassembled WGS sequence"/>
</dbReference>
<feature type="domain" description="Methyltransferase type 12" evidence="5">
    <location>
        <begin position="61"/>
        <end position="162"/>
    </location>
</feature>
<dbReference type="InterPro" id="IPR013120">
    <property type="entry name" value="FAR_NAD-bd"/>
</dbReference>
<dbReference type="InterPro" id="IPR036291">
    <property type="entry name" value="NAD(P)-bd_dom_sf"/>
</dbReference>
<dbReference type="AlphaFoldDB" id="A0A9W8XND6"/>
<sequence length="540" mass="59412">MAEADGPQMIFGDAKNRELVASFYGELPFNKLYFELMADFLSRLSTKLNLTCQTPTTLKILEMGAGTGGTTKVLVPMLAKLGIPVEYTFTDLSPSLVAQAKRRFKPYPFMKFAVHDIEQPPSEAELVSSQHIVIASNAVHATHSLHVSAGNIRKFLCPDGFLILLEMMGSLHWDDVVWGTLEGWWLFDDGRTHAIVDEKHWEKELLGSGFKHIEWTDGKLPEVRVQRVLVAMAADVPPGLKSLSVADRSGANYHEHDEEMNEEHIRARVAAADKYVKRTIEGFSVTPLSTSANATSSASSSVSVLVTGSTGSLGSHIIAHLASLPTVDKVYCINRHGPGGLKARANADPQKRQIQALESKSIHLDQWSLSKLEAIETDSFEAQLGLDMEVYEQLVDSVTHIIHNGFPVNGLRSLEQNEPQFATMRNLVDLAAKASAARGPNSKITFQLVSSLSAVGKYPYTHGGQTQVPEEPLDMDSALPNGYGGAKVICERVLRETLGQHPERFRAAWPGLRLRQNRLLEPHGGPWFSFQIGPDPTRLP</sequence>
<keyword evidence="1" id="KW-0596">Phosphopantetheine</keyword>
<evidence type="ECO:0000256" key="1">
    <source>
        <dbReference type="ARBA" id="ARBA00022450"/>
    </source>
</evidence>
<proteinExistence type="predicted"/>
<keyword evidence="7" id="KW-1185">Reference proteome</keyword>
<evidence type="ECO:0000256" key="3">
    <source>
        <dbReference type="ARBA" id="ARBA00022679"/>
    </source>
</evidence>
<dbReference type="GeneID" id="80909976"/>
<dbReference type="RefSeq" id="XP_056072483.1">
    <property type="nucleotide sequence ID" value="XM_056215216.1"/>
</dbReference>
<dbReference type="Pfam" id="PF08242">
    <property type="entry name" value="Methyltransf_12"/>
    <property type="match status" value="1"/>
</dbReference>
<dbReference type="GO" id="GO:0016740">
    <property type="term" value="F:transferase activity"/>
    <property type="evidence" value="ECO:0007669"/>
    <property type="project" value="UniProtKB-KW"/>
</dbReference>
<dbReference type="EMBL" id="JAPEUX010000004">
    <property type="protein sequence ID" value="KAJ4354709.1"/>
    <property type="molecule type" value="Genomic_DNA"/>
</dbReference>
<protein>
    <recommendedName>
        <fullName evidence="8">Polyketide synthase</fullName>
    </recommendedName>
</protein>
<reference evidence="6" key="1">
    <citation type="submission" date="2022-10" db="EMBL/GenBank/DDBJ databases">
        <title>Tapping the CABI collections for fungal endophytes: first genome assemblies for Collariella, Neodidymelliopsis, Ascochyta clinopodiicola, Didymella pomorum, Didymosphaeria variabile, Neocosmospora piperis and Neocucurbitaria cava.</title>
        <authorList>
            <person name="Hill R."/>
        </authorList>
    </citation>
    <scope>NUCLEOTIDE SEQUENCE</scope>
    <source>
        <strain evidence="6">IMI 356815</strain>
    </source>
</reference>
<dbReference type="PANTHER" id="PTHR45681:SF6">
    <property type="entry name" value="POLYKETIDE SYNTHASE 37"/>
    <property type="match status" value="1"/>
</dbReference>
<evidence type="ECO:0000259" key="4">
    <source>
        <dbReference type="Pfam" id="PF07993"/>
    </source>
</evidence>
<dbReference type="Gene3D" id="3.40.50.150">
    <property type="entry name" value="Vaccinia Virus protein VP39"/>
    <property type="match status" value="1"/>
</dbReference>
<dbReference type="SUPFAM" id="SSF53335">
    <property type="entry name" value="S-adenosyl-L-methionine-dependent methyltransferases"/>
    <property type="match status" value="1"/>
</dbReference>
<dbReference type="Pfam" id="PF07993">
    <property type="entry name" value="NAD_binding_4"/>
    <property type="match status" value="1"/>
</dbReference>
<evidence type="ECO:0000313" key="6">
    <source>
        <dbReference type="EMBL" id="KAJ4354709.1"/>
    </source>
</evidence>
<gene>
    <name evidence="6" type="ORF">N0V89_006446</name>
</gene>
<dbReference type="InterPro" id="IPR013217">
    <property type="entry name" value="Methyltransf_12"/>
</dbReference>
<evidence type="ECO:0000256" key="2">
    <source>
        <dbReference type="ARBA" id="ARBA00022553"/>
    </source>
</evidence>
<organism evidence="6 7">
    <name type="scientific">Didymosphaeria variabile</name>
    <dbReference type="NCBI Taxonomy" id="1932322"/>
    <lineage>
        <taxon>Eukaryota</taxon>
        <taxon>Fungi</taxon>
        <taxon>Dikarya</taxon>
        <taxon>Ascomycota</taxon>
        <taxon>Pezizomycotina</taxon>
        <taxon>Dothideomycetes</taxon>
        <taxon>Pleosporomycetidae</taxon>
        <taxon>Pleosporales</taxon>
        <taxon>Massarineae</taxon>
        <taxon>Didymosphaeriaceae</taxon>
        <taxon>Didymosphaeria</taxon>
    </lineage>
</organism>
<dbReference type="InterPro" id="IPR029063">
    <property type="entry name" value="SAM-dependent_MTases_sf"/>
</dbReference>
<keyword evidence="2" id="KW-0597">Phosphoprotein</keyword>
<dbReference type="OrthoDB" id="329835at2759"/>